<dbReference type="EMBL" id="AOHW01000056">
    <property type="protein sequence ID" value="ELY35553.1"/>
    <property type="molecule type" value="Genomic_DNA"/>
</dbReference>
<evidence type="ECO:0000313" key="3">
    <source>
        <dbReference type="Proteomes" id="UP000011599"/>
    </source>
</evidence>
<sequence length="160" mass="17134">MAASPDDDGEDSTELENAADEYDDSDGFDVEALLEAQFEAIDEDGQELTELIKIAHFTLGVDSETSNAIQQTIRAVIKELMGEHEEVTIAEVADALWSELLVINSNLREDPDDSEGVTDAERNGDEQAKLDDIAAMGVSGDGGDDAEVSESSASHDPAFQ</sequence>
<feature type="region of interest" description="Disordered" evidence="1">
    <location>
        <begin position="108"/>
        <end position="160"/>
    </location>
</feature>
<reference evidence="2 3" key="1">
    <citation type="journal article" date="2014" name="PLoS Genet.">
        <title>Phylogenetically driven sequencing of extremely halophilic archaea reveals strategies for static and dynamic osmo-response.</title>
        <authorList>
            <person name="Becker E.A."/>
            <person name="Seitzer P.M."/>
            <person name="Tritt A."/>
            <person name="Larsen D."/>
            <person name="Krusor M."/>
            <person name="Yao A.I."/>
            <person name="Wu D."/>
            <person name="Madern D."/>
            <person name="Eisen J.A."/>
            <person name="Darling A.E."/>
            <person name="Facciotti M.T."/>
        </authorList>
    </citation>
    <scope>NUCLEOTIDE SEQUENCE [LARGE SCALE GENOMIC DNA]</scope>
    <source>
        <strain evidence="2 3">GA33</strain>
    </source>
</reference>
<evidence type="ECO:0000313" key="2">
    <source>
        <dbReference type="EMBL" id="ELY35553.1"/>
    </source>
</evidence>
<dbReference type="Proteomes" id="UP000011599">
    <property type="component" value="Unassembled WGS sequence"/>
</dbReference>
<protein>
    <submittedName>
        <fullName evidence="2">Uncharacterized protein</fullName>
    </submittedName>
</protein>
<accession>L9VGW1</accession>
<feature type="region of interest" description="Disordered" evidence="1">
    <location>
        <begin position="1"/>
        <end position="26"/>
    </location>
</feature>
<dbReference type="AlphaFoldDB" id="L9VGW1"/>
<name>L9VGW1_9EURY</name>
<evidence type="ECO:0000256" key="1">
    <source>
        <dbReference type="SAM" id="MobiDB-lite"/>
    </source>
</evidence>
<gene>
    <name evidence="2" type="ORF">C496_23291</name>
</gene>
<feature type="compositionally biased region" description="Basic and acidic residues" evidence="1">
    <location>
        <begin position="119"/>
        <end position="132"/>
    </location>
</feature>
<organism evidence="2 3">
    <name type="scientific">Natronorubrum tibetense GA33</name>
    <dbReference type="NCBI Taxonomy" id="1114856"/>
    <lineage>
        <taxon>Archaea</taxon>
        <taxon>Methanobacteriati</taxon>
        <taxon>Methanobacteriota</taxon>
        <taxon>Stenosarchaea group</taxon>
        <taxon>Halobacteria</taxon>
        <taxon>Halobacteriales</taxon>
        <taxon>Natrialbaceae</taxon>
        <taxon>Natronorubrum</taxon>
    </lineage>
</organism>
<keyword evidence="3" id="KW-1185">Reference proteome</keyword>
<comment type="caution">
    <text evidence="2">The sequence shown here is derived from an EMBL/GenBank/DDBJ whole genome shotgun (WGS) entry which is preliminary data.</text>
</comment>
<proteinExistence type="predicted"/>
<dbReference type="RefSeq" id="WP_006092974.1">
    <property type="nucleotide sequence ID" value="NZ_AOHW01000056.1"/>
</dbReference>
<dbReference type="PATRIC" id="fig|1114856.3.peg.4806"/>